<dbReference type="EnsemblPlants" id="OPUNC05G20500.1">
    <property type="protein sequence ID" value="OPUNC05G20500.1"/>
    <property type="gene ID" value="OPUNC05G20500"/>
</dbReference>
<dbReference type="Proteomes" id="UP000026962">
    <property type="component" value="Chromosome 5"/>
</dbReference>
<evidence type="ECO:0000256" key="1">
    <source>
        <dbReference type="SAM" id="MobiDB-lite"/>
    </source>
</evidence>
<accession>A0A0E0L4Q2</accession>
<organism evidence="2">
    <name type="scientific">Oryza punctata</name>
    <name type="common">Red rice</name>
    <dbReference type="NCBI Taxonomy" id="4537"/>
    <lineage>
        <taxon>Eukaryota</taxon>
        <taxon>Viridiplantae</taxon>
        <taxon>Streptophyta</taxon>
        <taxon>Embryophyta</taxon>
        <taxon>Tracheophyta</taxon>
        <taxon>Spermatophyta</taxon>
        <taxon>Magnoliopsida</taxon>
        <taxon>Liliopsida</taxon>
        <taxon>Poales</taxon>
        <taxon>Poaceae</taxon>
        <taxon>BOP clade</taxon>
        <taxon>Oryzoideae</taxon>
        <taxon>Oryzeae</taxon>
        <taxon>Oryzinae</taxon>
        <taxon>Oryza</taxon>
    </lineage>
</organism>
<name>A0A0E0L4Q2_ORYPU</name>
<feature type="region of interest" description="Disordered" evidence="1">
    <location>
        <begin position="17"/>
        <end position="103"/>
    </location>
</feature>
<feature type="compositionally biased region" description="Basic and acidic residues" evidence="1">
    <location>
        <begin position="27"/>
        <end position="45"/>
    </location>
</feature>
<protein>
    <submittedName>
        <fullName evidence="2">Uncharacterized protein</fullName>
    </submittedName>
</protein>
<keyword evidence="3" id="KW-1185">Reference proteome</keyword>
<feature type="compositionally biased region" description="Gly residues" evidence="1">
    <location>
        <begin position="90"/>
        <end position="103"/>
    </location>
</feature>
<dbReference type="HOGENOM" id="CLU_2268164_0_0_1"/>
<dbReference type="AlphaFoldDB" id="A0A0E0L4Q2"/>
<evidence type="ECO:0000313" key="2">
    <source>
        <dbReference type="EnsemblPlants" id="OPUNC05G20500.1"/>
    </source>
</evidence>
<reference evidence="2" key="1">
    <citation type="submission" date="2015-04" db="UniProtKB">
        <authorList>
            <consortium name="EnsemblPlants"/>
        </authorList>
    </citation>
    <scope>IDENTIFICATION</scope>
</reference>
<reference evidence="2" key="2">
    <citation type="submission" date="2018-05" db="EMBL/GenBank/DDBJ databases">
        <title>OpunRS2 (Oryza punctata Reference Sequence Version 2).</title>
        <authorList>
            <person name="Zhang J."/>
            <person name="Kudrna D."/>
            <person name="Lee S."/>
            <person name="Talag J."/>
            <person name="Welchert J."/>
            <person name="Wing R.A."/>
        </authorList>
    </citation>
    <scope>NUCLEOTIDE SEQUENCE [LARGE SCALE GENOMIC DNA]</scope>
</reference>
<dbReference type="Gramene" id="OPUNC05G20500.1">
    <property type="protein sequence ID" value="OPUNC05G20500.1"/>
    <property type="gene ID" value="OPUNC05G20500"/>
</dbReference>
<proteinExistence type="predicted"/>
<sequence>MYVVANFDVSPDFLVASPRSHTVRPNNTRDPDVLGREGRGDHDPGRAGPYHLTTRLPPDGAAPCGGRWPSRMPSRSRHSPLHADRSAQIIGGGGGGGICSREL</sequence>
<evidence type="ECO:0000313" key="3">
    <source>
        <dbReference type="Proteomes" id="UP000026962"/>
    </source>
</evidence>